<dbReference type="EMBL" id="CAXITT010000775">
    <property type="protein sequence ID" value="CAL1546130.1"/>
    <property type="molecule type" value="Genomic_DNA"/>
</dbReference>
<feature type="non-terminal residue" evidence="1">
    <location>
        <position position="1"/>
    </location>
</feature>
<comment type="caution">
    <text evidence="1">The sequence shown here is derived from an EMBL/GenBank/DDBJ whole genome shotgun (WGS) entry which is preliminary data.</text>
</comment>
<keyword evidence="2" id="KW-1185">Reference proteome</keyword>
<organism evidence="1 2">
    <name type="scientific">Lymnaea stagnalis</name>
    <name type="common">Great pond snail</name>
    <name type="synonym">Helix stagnalis</name>
    <dbReference type="NCBI Taxonomy" id="6523"/>
    <lineage>
        <taxon>Eukaryota</taxon>
        <taxon>Metazoa</taxon>
        <taxon>Spiralia</taxon>
        <taxon>Lophotrochozoa</taxon>
        <taxon>Mollusca</taxon>
        <taxon>Gastropoda</taxon>
        <taxon>Heterobranchia</taxon>
        <taxon>Euthyneura</taxon>
        <taxon>Panpulmonata</taxon>
        <taxon>Hygrophila</taxon>
        <taxon>Lymnaeoidea</taxon>
        <taxon>Lymnaeidae</taxon>
        <taxon>Lymnaea</taxon>
    </lineage>
</organism>
<name>A0AAV2IIH2_LYMST</name>
<sequence>LTESFTNLLGVSFTDDLVNNQLVGNGDAVDVVKGHNNDDDMVQGERGNYQVEKLVSEDLNKESEVNSNHLNNPCPMGNISNNDPVNHVELECRTGDVVDEAKTRDQLFSFESNDIFADMKKCRPRDEDEIDDKSAQNECIGRLFEN</sequence>
<proteinExistence type="predicted"/>
<protein>
    <submittedName>
        <fullName evidence="1">Uncharacterized protein</fullName>
    </submittedName>
</protein>
<feature type="non-terminal residue" evidence="1">
    <location>
        <position position="146"/>
    </location>
</feature>
<dbReference type="AlphaFoldDB" id="A0AAV2IIH2"/>
<dbReference type="Proteomes" id="UP001497497">
    <property type="component" value="Unassembled WGS sequence"/>
</dbReference>
<accession>A0AAV2IIH2</accession>
<gene>
    <name evidence="1" type="ORF">GSLYS_00019507001</name>
</gene>
<evidence type="ECO:0000313" key="1">
    <source>
        <dbReference type="EMBL" id="CAL1546130.1"/>
    </source>
</evidence>
<reference evidence="1 2" key="1">
    <citation type="submission" date="2024-04" db="EMBL/GenBank/DDBJ databases">
        <authorList>
            <consortium name="Genoscope - CEA"/>
            <person name="William W."/>
        </authorList>
    </citation>
    <scope>NUCLEOTIDE SEQUENCE [LARGE SCALE GENOMIC DNA]</scope>
</reference>
<evidence type="ECO:0000313" key="2">
    <source>
        <dbReference type="Proteomes" id="UP001497497"/>
    </source>
</evidence>